<proteinExistence type="predicted"/>
<evidence type="ECO:0000313" key="2">
    <source>
        <dbReference type="Proteomes" id="UP000308092"/>
    </source>
</evidence>
<protein>
    <submittedName>
        <fullName evidence="1">Uncharacterized protein</fullName>
    </submittedName>
</protein>
<evidence type="ECO:0000313" key="1">
    <source>
        <dbReference type="EMBL" id="THC88523.1"/>
    </source>
</evidence>
<reference evidence="1 2" key="1">
    <citation type="submission" date="2019-03" db="EMBL/GenBank/DDBJ databases">
        <title>The genome sequence of a newly discovered highly antifungal drug resistant Aspergillus species, Aspergillus tanneri NIH 1004.</title>
        <authorList>
            <person name="Mounaud S."/>
            <person name="Singh I."/>
            <person name="Joardar V."/>
            <person name="Pakala S."/>
            <person name="Pakala S."/>
            <person name="Venepally P."/>
            <person name="Hoover J."/>
            <person name="Nierman W."/>
            <person name="Chung J."/>
            <person name="Losada L."/>
        </authorList>
    </citation>
    <scope>NUCLEOTIDE SEQUENCE [LARGE SCALE GENOMIC DNA]</scope>
    <source>
        <strain evidence="1 2">NIH1004</strain>
    </source>
</reference>
<comment type="caution">
    <text evidence="1">The sequence shown here is derived from an EMBL/GenBank/DDBJ whole genome shotgun (WGS) entry which is preliminary data.</text>
</comment>
<organism evidence="1 2">
    <name type="scientific">Aspergillus tanneri</name>
    <dbReference type="NCBI Taxonomy" id="1220188"/>
    <lineage>
        <taxon>Eukaryota</taxon>
        <taxon>Fungi</taxon>
        <taxon>Dikarya</taxon>
        <taxon>Ascomycota</taxon>
        <taxon>Pezizomycotina</taxon>
        <taxon>Eurotiomycetes</taxon>
        <taxon>Eurotiomycetidae</taxon>
        <taxon>Eurotiales</taxon>
        <taxon>Aspergillaceae</taxon>
        <taxon>Aspergillus</taxon>
        <taxon>Aspergillus subgen. Circumdati</taxon>
    </lineage>
</organism>
<name>A0A4S3J196_9EURO</name>
<dbReference type="EMBL" id="SOSA01000825">
    <property type="protein sequence ID" value="THC88523.1"/>
    <property type="molecule type" value="Genomic_DNA"/>
</dbReference>
<dbReference type="VEuPathDB" id="FungiDB:EYZ11_012033"/>
<dbReference type="Proteomes" id="UP000308092">
    <property type="component" value="Unassembled WGS sequence"/>
</dbReference>
<accession>A0A4S3J196</accession>
<sequence length="42" mass="4468">MASNGRDSHRSDAIFLTSLNLTTIATTIPRITDEFSSLSGVA</sequence>
<keyword evidence="2" id="KW-1185">Reference proteome</keyword>
<dbReference type="AlphaFoldDB" id="A0A4S3J196"/>
<gene>
    <name evidence="1" type="ORF">EYZ11_012033</name>
</gene>